<dbReference type="InterPro" id="IPR056785">
    <property type="entry name" value="YkcA/B-like_C"/>
</dbReference>
<evidence type="ECO:0000259" key="11">
    <source>
        <dbReference type="Pfam" id="PF24878"/>
    </source>
</evidence>
<feature type="transmembrane region" description="Helical" evidence="9">
    <location>
        <begin position="360"/>
        <end position="378"/>
    </location>
</feature>
<dbReference type="GO" id="GO:0005886">
    <property type="term" value="C:plasma membrane"/>
    <property type="evidence" value="ECO:0007669"/>
    <property type="project" value="UniProtKB-SubCell"/>
</dbReference>
<keyword evidence="3" id="KW-0328">Glycosyltransferase</keyword>
<feature type="transmembrane region" description="Helical" evidence="9">
    <location>
        <begin position="26"/>
        <end position="44"/>
    </location>
</feature>
<dbReference type="PANTHER" id="PTHR33908:SF3">
    <property type="entry name" value="UNDECAPRENYL PHOSPHATE-ALPHA-4-AMINO-4-DEOXY-L-ARABINOSE ARABINOSYL TRANSFERASE"/>
    <property type="match status" value="1"/>
</dbReference>
<feature type="transmembrane region" description="Helical" evidence="9">
    <location>
        <begin position="228"/>
        <end position="249"/>
    </location>
</feature>
<evidence type="ECO:0000256" key="7">
    <source>
        <dbReference type="ARBA" id="ARBA00023136"/>
    </source>
</evidence>
<organism evidence="12 13">
    <name type="scientific">Nakamurella alba</name>
    <dbReference type="NCBI Taxonomy" id="2665158"/>
    <lineage>
        <taxon>Bacteria</taxon>
        <taxon>Bacillati</taxon>
        <taxon>Actinomycetota</taxon>
        <taxon>Actinomycetes</taxon>
        <taxon>Nakamurellales</taxon>
        <taxon>Nakamurellaceae</taxon>
        <taxon>Nakamurella</taxon>
    </lineage>
</organism>
<evidence type="ECO:0000256" key="5">
    <source>
        <dbReference type="ARBA" id="ARBA00022692"/>
    </source>
</evidence>
<name>A0A7K1FUS1_9ACTN</name>
<evidence type="ECO:0000256" key="9">
    <source>
        <dbReference type="SAM" id="Phobius"/>
    </source>
</evidence>
<feature type="region of interest" description="Disordered" evidence="8">
    <location>
        <begin position="477"/>
        <end position="515"/>
    </location>
</feature>
<evidence type="ECO:0000256" key="2">
    <source>
        <dbReference type="ARBA" id="ARBA00022475"/>
    </source>
</evidence>
<dbReference type="GO" id="GO:0009103">
    <property type="term" value="P:lipopolysaccharide biosynthetic process"/>
    <property type="evidence" value="ECO:0007669"/>
    <property type="project" value="UniProtKB-ARBA"/>
</dbReference>
<evidence type="ECO:0000256" key="3">
    <source>
        <dbReference type="ARBA" id="ARBA00022676"/>
    </source>
</evidence>
<dbReference type="PANTHER" id="PTHR33908">
    <property type="entry name" value="MANNOSYLTRANSFERASE YKCB-RELATED"/>
    <property type="match status" value="1"/>
</dbReference>
<evidence type="ECO:0000256" key="6">
    <source>
        <dbReference type="ARBA" id="ARBA00022989"/>
    </source>
</evidence>
<feature type="transmembrane region" description="Helical" evidence="9">
    <location>
        <begin position="446"/>
        <end position="466"/>
    </location>
</feature>
<feature type="transmembrane region" description="Helical" evidence="9">
    <location>
        <begin position="99"/>
        <end position="123"/>
    </location>
</feature>
<dbReference type="Pfam" id="PF13231">
    <property type="entry name" value="PMT_2"/>
    <property type="match status" value="1"/>
</dbReference>
<dbReference type="GO" id="GO:0016763">
    <property type="term" value="F:pentosyltransferase activity"/>
    <property type="evidence" value="ECO:0007669"/>
    <property type="project" value="TreeGrafter"/>
</dbReference>
<feature type="transmembrane region" description="Helical" evidence="9">
    <location>
        <begin position="415"/>
        <end position="439"/>
    </location>
</feature>
<reference evidence="12 13" key="1">
    <citation type="submission" date="2019-11" db="EMBL/GenBank/DDBJ databases">
        <authorList>
            <person name="Jiang L.-Q."/>
        </authorList>
    </citation>
    <scope>NUCLEOTIDE SEQUENCE [LARGE SCALE GENOMIC DNA]</scope>
    <source>
        <strain evidence="12 13">YIM 132087</strain>
    </source>
</reference>
<dbReference type="Pfam" id="PF24878">
    <property type="entry name" value="YkcB_C"/>
    <property type="match status" value="1"/>
</dbReference>
<feature type="compositionally biased region" description="Low complexity" evidence="8">
    <location>
        <begin position="480"/>
        <end position="489"/>
    </location>
</feature>
<keyword evidence="7 9" id="KW-0472">Membrane</keyword>
<sequence length="631" mass="63715">MTTTAPPAVAPTGAPVTPPGPHGPRWARPALGLLLAGTAALYLVNLSASGWANAFYSAAAQAGSVSWKAFFFGSSDAANAITVDKSPASIWFMALSVRVFGLSSFAILLPQALMGVASVGLLYTTVRRVSGAGAGLLAGAALALTPVAALMFRFNNPDALMVLGLVAGAWAITRAIATGRTRWLLWCGVFVGIAFLAKMMQAFLVLPGFGLAYLVAGPPRLRRRIGQLAAALGAMVVAGGWWAVVVSLWPADDRPYIGGSQTNSVWDLLLGYNGFGRLTGDEVGSVGWQDSSSVTKLIDSEMGGQIAWLLPAALIGLVTVLVLRRHRPRTDQVRAAAIVWGGWLLVTGVTFSLMQGIIHAYYAVALAPALAALIAIGARELWRHRSSPAAIGTLAGTVLLTGLWSKVLLARTGDYLPWLGTVVLAAAVLGAIGLVLAGLLTDRARALPPVAVVLALVAGLAGPAAYTAATVSEGHTGALPTAGPSTSGSSFGGGGGGAPGGGRGGGGGGGASGLLNSPTPSTEVIAALTTGSDDYTWAAAVVGSNNAAGYQLATGLPVMAVGGFNGTDPAPTLAEFQAMVAAGEIHWFIGGSGLGSSDSGSDDAAAIAAWVEQHYAATTVGSTTLYDLTPA</sequence>
<gene>
    <name evidence="12" type="ORF">GIS00_23745</name>
</gene>
<keyword evidence="6 9" id="KW-1133">Transmembrane helix</keyword>
<feature type="transmembrane region" description="Helical" evidence="9">
    <location>
        <begin position="183"/>
        <end position="216"/>
    </location>
</feature>
<feature type="transmembrane region" description="Helical" evidence="9">
    <location>
        <begin position="390"/>
        <end position="409"/>
    </location>
</feature>
<keyword evidence="4 12" id="KW-0808">Transferase</keyword>
<dbReference type="RefSeq" id="WP_154770954.1">
    <property type="nucleotide sequence ID" value="NZ_WLYK01000012.1"/>
</dbReference>
<evidence type="ECO:0000259" key="10">
    <source>
        <dbReference type="Pfam" id="PF13231"/>
    </source>
</evidence>
<accession>A0A7K1FUS1</accession>
<feature type="compositionally biased region" description="Low complexity" evidence="8">
    <location>
        <begin position="1"/>
        <end position="15"/>
    </location>
</feature>
<feature type="domain" description="Glycosyltransferase RgtA/B/C/D-like" evidence="10">
    <location>
        <begin position="84"/>
        <end position="238"/>
    </location>
</feature>
<evidence type="ECO:0000313" key="12">
    <source>
        <dbReference type="EMBL" id="MTD16953.1"/>
    </source>
</evidence>
<dbReference type="Proteomes" id="UP000460221">
    <property type="component" value="Unassembled WGS sequence"/>
</dbReference>
<dbReference type="GO" id="GO:0010041">
    <property type="term" value="P:response to iron(III) ion"/>
    <property type="evidence" value="ECO:0007669"/>
    <property type="project" value="TreeGrafter"/>
</dbReference>
<comment type="subcellular location">
    <subcellularLocation>
        <location evidence="1">Cell membrane</location>
        <topology evidence="1">Multi-pass membrane protein</topology>
    </subcellularLocation>
</comment>
<evidence type="ECO:0000313" key="13">
    <source>
        <dbReference type="Proteomes" id="UP000460221"/>
    </source>
</evidence>
<dbReference type="InterPro" id="IPR050297">
    <property type="entry name" value="LipidA_mod_glycosyltrf_83"/>
</dbReference>
<protein>
    <submittedName>
        <fullName evidence="12">Glycosyl transferase</fullName>
    </submittedName>
</protein>
<evidence type="ECO:0000256" key="1">
    <source>
        <dbReference type="ARBA" id="ARBA00004651"/>
    </source>
</evidence>
<feature type="compositionally biased region" description="Gly residues" evidence="8">
    <location>
        <begin position="490"/>
        <end position="512"/>
    </location>
</feature>
<keyword evidence="2" id="KW-1003">Cell membrane</keyword>
<feature type="transmembrane region" description="Helical" evidence="9">
    <location>
        <begin position="306"/>
        <end position="323"/>
    </location>
</feature>
<proteinExistence type="predicted"/>
<evidence type="ECO:0000256" key="4">
    <source>
        <dbReference type="ARBA" id="ARBA00022679"/>
    </source>
</evidence>
<keyword evidence="13" id="KW-1185">Reference proteome</keyword>
<keyword evidence="5 9" id="KW-0812">Transmembrane</keyword>
<dbReference type="AlphaFoldDB" id="A0A7K1FUS1"/>
<feature type="transmembrane region" description="Helical" evidence="9">
    <location>
        <begin position="335"/>
        <end position="354"/>
    </location>
</feature>
<feature type="domain" description="Putative mannosyltransferase YkcA/B-like C-terminal" evidence="11">
    <location>
        <begin position="525"/>
        <end position="614"/>
    </location>
</feature>
<feature type="region of interest" description="Disordered" evidence="8">
    <location>
        <begin position="1"/>
        <end position="21"/>
    </location>
</feature>
<feature type="transmembrane region" description="Helical" evidence="9">
    <location>
        <begin position="129"/>
        <end position="152"/>
    </location>
</feature>
<evidence type="ECO:0000256" key="8">
    <source>
        <dbReference type="SAM" id="MobiDB-lite"/>
    </source>
</evidence>
<feature type="transmembrane region" description="Helical" evidence="9">
    <location>
        <begin position="159"/>
        <end position="177"/>
    </location>
</feature>
<dbReference type="EMBL" id="WLYK01000012">
    <property type="protein sequence ID" value="MTD16953.1"/>
    <property type="molecule type" value="Genomic_DNA"/>
</dbReference>
<dbReference type="InterPro" id="IPR038731">
    <property type="entry name" value="RgtA/B/C-like"/>
</dbReference>
<comment type="caution">
    <text evidence="12">The sequence shown here is derived from an EMBL/GenBank/DDBJ whole genome shotgun (WGS) entry which is preliminary data.</text>
</comment>